<name>Q6CIQ2_KLULA</name>
<dbReference type="InterPro" id="IPR000210">
    <property type="entry name" value="BTB/POZ_dom"/>
</dbReference>
<reference evidence="5 6" key="1">
    <citation type="journal article" date="2004" name="Nature">
        <title>Genome evolution in yeasts.</title>
        <authorList>
            <consortium name="Genolevures"/>
            <person name="Dujon B."/>
            <person name="Sherman D."/>
            <person name="Fischer G."/>
            <person name="Durrens P."/>
            <person name="Casaregola S."/>
            <person name="Lafontaine I."/>
            <person name="de Montigny J."/>
            <person name="Marck C."/>
            <person name="Neuveglise C."/>
            <person name="Talla E."/>
            <person name="Goffard N."/>
            <person name="Frangeul L."/>
            <person name="Aigle M."/>
            <person name="Anthouard V."/>
            <person name="Babour A."/>
            <person name="Barbe V."/>
            <person name="Barnay S."/>
            <person name="Blanchin S."/>
            <person name="Beckerich J.M."/>
            <person name="Beyne E."/>
            <person name="Bleykasten C."/>
            <person name="Boisrame A."/>
            <person name="Boyer J."/>
            <person name="Cattolico L."/>
            <person name="Confanioleri F."/>
            <person name="de Daruvar A."/>
            <person name="Despons L."/>
            <person name="Fabre E."/>
            <person name="Fairhead C."/>
            <person name="Ferry-Dumazet H."/>
            <person name="Groppi A."/>
            <person name="Hantraye F."/>
            <person name="Hennequin C."/>
            <person name="Jauniaux N."/>
            <person name="Joyet P."/>
            <person name="Kachouri R."/>
            <person name="Kerrest A."/>
            <person name="Koszul R."/>
            <person name="Lemaire M."/>
            <person name="Lesur I."/>
            <person name="Ma L."/>
            <person name="Muller H."/>
            <person name="Nicaud J.M."/>
            <person name="Nikolski M."/>
            <person name="Oztas S."/>
            <person name="Ozier-Kalogeropoulos O."/>
            <person name="Pellenz S."/>
            <person name="Potier S."/>
            <person name="Richard G.F."/>
            <person name="Straub M.L."/>
            <person name="Suleau A."/>
            <person name="Swennene D."/>
            <person name="Tekaia F."/>
            <person name="Wesolowski-Louvel M."/>
            <person name="Westhof E."/>
            <person name="Wirth B."/>
            <person name="Zeniou-Meyer M."/>
            <person name="Zivanovic I."/>
            <person name="Bolotin-Fukuhara M."/>
            <person name="Thierry A."/>
            <person name="Bouchier C."/>
            <person name="Caudron B."/>
            <person name="Scarpelli C."/>
            <person name="Gaillardin C."/>
            <person name="Weissenbach J."/>
            <person name="Wincker P."/>
            <person name="Souciet J.L."/>
        </authorList>
    </citation>
    <scope>NUCLEOTIDE SEQUENCE [LARGE SCALE GENOMIC DNA]</scope>
    <source>
        <strain evidence="6">ATCC 8585 / CBS 2359 / DSM 70799 / NBRC 1267 / NRRL Y-1140 / WM37</strain>
    </source>
</reference>
<sequence length="1214" mass="137554">MTDVRDCMGRTLSYHLSMWPAANDSQLKRINLMDQDWESGYTAFHLCMLSFQLEKCYKLYARSLQDPHDAGKSWQITDKSGMSPLLLLQSMVMNKAGYKRKLLNKDVKSGKSYSRCFNFGSNVNMQLGTGDNNDRLTSWYEIDSWKMCDNDLRFKSCCMTKYYSLLLMVDKDGTNSAYITGRSTKLNLFGKRDLFRYVKFSDKKLQDIKCSNHHIIAKTTNGNILLWGSNKYGQLGLNPKTTEFSDQPNSIELGLGKDDLIACSNIHTCVLSKSGSIKSWGLDVGQFGSTSKFKKETPYLDQKGQISPQPVTSFLPADINEPTVLVCTDLVTFILCGGNRLFALTNYRILTVKTTPSLHDSFDKFFSRKFHDHQIVDIKCKDSHGKNLMLLYDDGTVACIPDFKKSPIPQCFWRPKYSWDKCISFDIGSAGQLIVLTAKSDIYSSPLLGRKFTKLQDSMAGASSCQVSCDPLFASFNVLTAEHTAMITEPDFKQQSNLKLNDNYDLDVIFNGKRLTSCHRAILAAAQEKLYLELITNGKIVWRNKLEAIDMNLSTENGYVWTLEIFGPEDFGIYFKSCISCYYSVSDENMQALNCATLQNFIDVYYLPSFFTQPSTLERNIKISIQPDFPVSPNVTLLLEDGKSVLAYSFILQAHSMYFRRLFSQTWSANFSDHKVDWTDLSYDICRSILDCIYNISCQKKSTQVLDKIAFNMGHQRYHDRLLHMLEISDKFMLLTLVQHIESQLISSVNSNNVIAFWIAASDLNLPDLAANCQEYIFRNPSVLFSSDTVEHIMQNITSEMWKSIEQKFRTELGMCSQESWYYGPKASDYIRQLEKNIVAFNSHFISEENPLEILVDSVIYKKHRQKSGLDVRKPSISKTTRSSSINENLVNIRKPSAVAQNSIAWNKSYNMTDSAIDDDDDQSTFVEVSKKKKRRPSSITRAASIDDKAAHEIHTNMDGNRLLVRKNSSEHSFPALGETTNKSNSTVKIKIKKETQKEKIKRMAEEAKFQEKPNEDKTKVWGQHMRKSPLTNKQSTKVTVSSEVKNLSGVKPASTKFPTLHEAVKNGKKPTGMVAISGDGTKQTMPLYASTKSNLSWVAKETTPTPTKSIQEALEEAKFLKWWNEESQRIQAQQAASEMLMGMETGIPSSKPGSLKKSSSIQSNGKRKSKSADKSMRGNNTSKISTNQPEKHDQTSNTSNNRRRSCTNPNRQS</sequence>
<dbReference type="PROSITE" id="PS50012">
    <property type="entry name" value="RCC1_3"/>
    <property type="match status" value="1"/>
</dbReference>
<dbReference type="Pfam" id="PF00415">
    <property type="entry name" value="RCC1"/>
    <property type="match status" value="1"/>
</dbReference>
<dbReference type="GeneID" id="2895187"/>
<feature type="compositionally biased region" description="Low complexity" evidence="3">
    <location>
        <begin position="1147"/>
        <end position="1162"/>
    </location>
</feature>
<dbReference type="RefSeq" id="XP_456187.1">
    <property type="nucleotide sequence ID" value="XM_456187.1"/>
</dbReference>
<dbReference type="InterPro" id="IPR051625">
    <property type="entry name" value="Signaling_Regulatory_Domain"/>
</dbReference>
<dbReference type="Proteomes" id="UP000000598">
    <property type="component" value="Chromosome F"/>
</dbReference>
<dbReference type="PANTHER" id="PTHR22872">
    <property type="entry name" value="BTK-BINDING PROTEIN-RELATED"/>
    <property type="match status" value="1"/>
</dbReference>
<organism evidence="5 6">
    <name type="scientific">Kluyveromyces lactis (strain ATCC 8585 / CBS 2359 / DSM 70799 / NBRC 1267 / NRRL Y-1140 / WM37)</name>
    <name type="common">Yeast</name>
    <name type="synonym">Candida sphaerica</name>
    <dbReference type="NCBI Taxonomy" id="284590"/>
    <lineage>
        <taxon>Eukaryota</taxon>
        <taxon>Fungi</taxon>
        <taxon>Dikarya</taxon>
        <taxon>Ascomycota</taxon>
        <taxon>Saccharomycotina</taxon>
        <taxon>Saccharomycetes</taxon>
        <taxon>Saccharomycetales</taxon>
        <taxon>Saccharomycetaceae</taxon>
        <taxon>Kluyveromyces</taxon>
    </lineage>
</organism>
<dbReference type="PaxDb" id="284590-Q6CIQ2"/>
<dbReference type="PANTHER" id="PTHR22872:SF2">
    <property type="entry name" value="INHIBITOR OF BRUTON TYROSINE KINASE"/>
    <property type="match status" value="1"/>
</dbReference>
<dbReference type="SUPFAM" id="SSF54695">
    <property type="entry name" value="POZ domain"/>
    <property type="match status" value="1"/>
</dbReference>
<evidence type="ECO:0000256" key="1">
    <source>
        <dbReference type="ARBA" id="ARBA00022737"/>
    </source>
</evidence>
<feature type="repeat" description="RCC1" evidence="2">
    <location>
        <begin position="222"/>
        <end position="274"/>
    </location>
</feature>
<evidence type="ECO:0000256" key="2">
    <source>
        <dbReference type="PROSITE-ProRule" id="PRU00235"/>
    </source>
</evidence>
<dbReference type="AlphaFoldDB" id="Q6CIQ2"/>
<accession>Q6CIQ2</accession>
<evidence type="ECO:0000313" key="6">
    <source>
        <dbReference type="Proteomes" id="UP000000598"/>
    </source>
</evidence>
<feature type="compositionally biased region" description="Polar residues" evidence="3">
    <location>
        <begin position="1178"/>
        <end position="1189"/>
    </location>
</feature>
<evidence type="ECO:0000256" key="3">
    <source>
        <dbReference type="SAM" id="MobiDB-lite"/>
    </source>
</evidence>
<dbReference type="SUPFAM" id="SSF50985">
    <property type="entry name" value="RCC1/BLIP-II"/>
    <property type="match status" value="1"/>
</dbReference>
<dbReference type="KEGG" id="kla:KLLA0_F24860g"/>
<dbReference type="Gene3D" id="3.30.710.10">
    <property type="entry name" value="Potassium Channel Kv1.1, Chain A"/>
    <property type="match status" value="1"/>
</dbReference>
<dbReference type="HOGENOM" id="CLU_005054_0_0_1"/>
<dbReference type="InterPro" id="IPR000408">
    <property type="entry name" value="Reg_chr_condens"/>
</dbReference>
<dbReference type="InParanoid" id="Q6CIQ2"/>
<evidence type="ECO:0000313" key="5">
    <source>
        <dbReference type="EMBL" id="CAG98895.1"/>
    </source>
</evidence>
<keyword evidence="1" id="KW-0677">Repeat</keyword>
<gene>
    <name evidence="5" type="ORF">KLLA0_F24860g</name>
</gene>
<dbReference type="OMA" id="RTEWIAN"/>
<proteinExistence type="predicted"/>
<dbReference type="InterPro" id="IPR011333">
    <property type="entry name" value="SKP1/BTB/POZ_sf"/>
</dbReference>
<feature type="domain" description="BTB" evidence="4">
    <location>
        <begin position="633"/>
        <end position="695"/>
    </location>
</feature>
<keyword evidence="6" id="KW-1185">Reference proteome</keyword>
<feature type="region of interest" description="Disordered" evidence="3">
    <location>
        <begin position="1145"/>
        <end position="1214"/>
    </location>
</feature>
<dbReference type="Pfam" id="PF00651">
    <property type="entry name" value="BTB"/>
    <property type="match status" value="1"/>
</dbReference>
<dbReference type="Gene3D" id="2.130.10.30">
    <property type="entry name" value="Regulator of chromosome condensation 1/beta-lactamase-inhibitor protein II"/>
    <property type="match status" value="1"/>
</dbReference>
<protein>
    <submittedName>
        <fullName evidence="5">KLLA0F24860p</fullName>
    </submittedName>
</protein>
<evidence type="ECO:0000259" key="4">
    <source>
        <dbReference type="PROSITE" id="PS50097"/>
    </source>
</evidence>
<dbReference type="PROSITE" id="PS50097">
    <property type="entry name" value="BTB"/>
    <property type="match status" value="1"/>
</dbReference>
<dbReference type="SMART" id="SM00225">
    <property type="entry name" value="BTB"/>
    <property type="match status" value="1"/>
</dbReference>
<feature type="compositionally biased region" description="Low complexity" evidence="3">
    <location>
        <begin position="1196"/>
        <end position="1214"/>
    </location>
</feature>
<dbReference type="EMBL" id="CR382126">
    <property type="protein sequence ID" value="CAG98895.1"/>
    <property type="molecule type" value="Genomic_DNA"/>
</dbReference>
<dbReference type="STRING" id="284590.Q6CIQ2"/>
<dbReference type="eggNOG" id="KOG0783">
    <property type="taxonomic scope" value="Eukaryota"/>
</dbReference>
<dbReference type="CDD" id="cd14733">
    <property type="entry name" value="BACK"/>
    <property type="match status" value="1"/>
</dbReference>
<dbReference type="InterPro" id="IPR009091">
    <property type="entry name" value="RCC1/BLIP-II"/>
</dbReference>